<evidence type="ECO:0000259" key="1">
    <source>
        <dbReference type="Pfam" id="PF03551"/>
    </source>
</evidence>
<dbReference type="SUPFAM" id="SSF46785">
    <property type="entry name" value="Winged helix' DNA-binding domain"/>
    <property type="match status" value="1"/>
</dbReference>
<dbReference type="PANTHER" id="PTHR43252">
    <property type="entry name" value="TRANSCRIPTIONAL REGULATOR YQJI"/>
    <property type="match status" value="1"/>
</dbReference>
<protein>
    <recommendedName>
        <fullName evidence="1">Transcription regulator PadR N-terminal domain-containing protein</fullName>
    </recommendedName>
</protein>
<reference evidence="2" key="1">
    <citation type="journal article" date="2015" name="Nature">
        <title>Complex archaea that bridge the gap between prokaryotes and eukaryotes.</title>
        <authorList>
            <person name="Spang A."/>
            <person name="Saw J.H."/>
            <person name="Jorgensen S.L."/>
            <person name="Zaremba-Niedzwiedzka K."/>
            <person name="Martijn J."/>
            <person name="Lind A.E."/>
            <person name="van Eijk R."/>
            <person name="Schleper C."/>
            <person name="Guy L."/>
            <person name="Ettema T.J."/>
        </authorList>
    </citation>
    <scope>NUCLEOTIDE SEQUENCE</scope>
</reference>
<dbReference type="InterPro" id="IPR005149">
    <property type="entry name" value="Tscrpt_reg_PadR_N"/>
</dbReference>
<dbReference type="InterPro" id="IPR036390">
    <property type="entry name" value="WH_DNA-bd_sf"/>
</dbReference>
<proteinExistence type="predicted"/>
<gene>
    <name evidence="2" type="ORF">LCGC14_1135490</name>
</gene>
<accession>A0A0F9Q5I3</accession>
<dbReference type="InterPro" id="IPR036388">
    <property type="entry name" value="WH-like_DNA-bd_sf"/>
</dbReference>
<dbReference type="Gene3D" id="1.10.10.10">
    <property type="entry name" value="Winged helix-like DNA-binding domain superfamily/Winged helix DNA-binding domain"/>
    <property type="match status" value="1"/>
</dbReference>
<dbReference type="PANTHER" id="PTHR43252:SF7">
    <property type="entry name" value="TRANSCRIPTIONAL REGULATOR YQJI"/>
    <property type="match status" value="1"/>
</dbReference>
<organism evidence="2">
    <name type="scientific">marine sediment metagenome</name>
    <dbReference type="NCBI Taxonomy" id="412755"/>
    <lineage>
        <taxon>unclassified sequences</taxon>
        <taxon>metagenomes</taxon>
        <taxon>ecological metagenomes</taxon>
    </lineage>
</organism>
<sequence length="170" mass="19856">MWLGKFLDFEEDIKDLRAKIKEEIFDNIKKSKLTPLEFTIIESIFNNEKLSGYDLINNLNKHFAGTWKAQSGTVYPILSKLKKNGFLNIEHVKSAIGPIKKVYSLTEAGEELLKAKVNKIFQEQLNFIENFLVELTSIYILSFSKEYREKKTDEVRKSIKETFDNVKNRI</sequence>
<dbReference type="EMBL" id="LAZR01005349">
    <property type="protein sequence ID" value="KKN00668.1"/>
    <property type="molecule type" value="Genomic_DNA"/>
</dbReference>
<dbReference type="AlphaFoldDB" id="A0A0F9Q5I3"/>
<dbReference type="Pfam" id="PF03551">
    <property type="entry name" value="PadR"/>
    <property type="match status" value="1"/>
</dbReference>
<evidence type="ECO:0000313" key="2">
    <source>
        <dbReference type="EMBL" id="KKN00668.1"/>
    </source>
</evidence>
<comment type="caution">
    <text evidence="2">The sequence shown here is derived from an EMBL/GenBank/DDBJ whole genome shotgun (WGS) entry which is preliminary data.</text>
</comment>
<feature type="domain" description="Transcription regulator PadR N-terminal" evidence="1">
    <location>
        <begin position="45"/>
        <end position="114"/>
    </location>
</feature>
<name>A0A0F9Q5I3_9ZZZZ</name>